<dbReference type="PROSITE" id="PS00028">
    <property type="entry name" value="ZINC_FINGER_C2H2_1"/>
    <property type="match status" value="1"/>
</dbReference>
<dbReference type="RefSeq" id="XP_041159808.1">
    <property type="nucleotide sequence ID" value="XM_041306681.1"/>
</dbReference>
<protein>
    <recommendedName>
        <fullName evidence="5">DNA 3'-5' helicase</fullName>
        <ecNumber evidence="5">5.6.2.4</ecNumber>
    </recommendedName>
</protein>
<evidence type="ECO:0000313" key="9">
    <source>
        <dbReference type="Proteomes" id="UP000719766"/>
    </source>
</evidence>
<dbReference type="InterPro" id="IPR013087">
    <property type="entry name" value="Znf_C2H2_type"/>
</dbReference>
<dbReference type="InterPro" id="IPR022698">
    <property type="entry name" value="OrsD"/>
</dbReference>
<dbReference type="GO" id="GO:0000724">
    <property type="term" value="P:double-strand break repair via homologous recombination"/>
    <property type="evidence" value="ECO:0007669"/>
    <property type="project" value="TreeGrafter"/>
</dbReference>
<dbReference type="PANTHER" id="PTHR13710">
    <property type="entry name" value="DNA HELICASE RECQ FAMILY MEMBER"/>
    <property type="match status" value="1"/>
</dbReference>
<keyword evidence="3" id="KW-0413">Isomerase</keyword>
<gene>
    <name evidence="8" type="ORF">HD556DRAFT_1443790</name>
</gene>
<dbReference type="GO" id="GO:0005524">
    <property type="term" value="F:ATP binding"/>
    <property type="evidence" value="ECO:0007669"/>
    <property type="project" value="InterPro"/>
</dbReference>
<comment type="catalytic activity">
    <reaction evidence="4">
        <text>Couples ATP hydrolysis with the unwinding of duplex DNA by translocating in the 3'-5' direction.</text>
        <dbReference type="EC" id="5.6.2.4"/>
    </reaction>
</comment>
<dbReference type="SMART" id="SM00487">
    <property type="entry name" value="DEXDc"/>
    <property type="match status" value="1"/>
</dbReference>
<dbReference type="GO" id="GO:0003677">
    <property type="term" value="F:DNA binding"/>
    <property type="evidence" value="ECO:0007669"/>
    <property type="project" value="UniProtKB-KW"/>
</dbReference>
<feature type="region of interest" description="Disordered" evidence="6">
    <location>
        <begin position="998"/>
        <end position="1027"/>
    </location>
</feature>
<keyword evidence="9" id="KW-1185">Reference proteome</keyword>
<dbReference type="GO" id="GO:0009378">
    <property type="term" value="F:four-way junction helicase activity"/>
    <property type="evidence" value="ECO:0007669"/>
    <property type="project" value="TreeGrafter"/>
</dbReference>
<dbReference type="GO" id="GO:0043138">
    <property type="term" value="F:3'-5' DNA helicase activity"/>
    <property type="evidence" value="ECO:0007669"/>
    <property type="project" value="UniProtKB-EC"/>
</dbReference>
<reference evidence="8" key="1">
    <citation type="journal article" date="2020" name="New Phytol.">
        <title>Comparative genomics reveals dynamic genome evolution in host specialist ectomycorrhizal fungi.</title>
        <authorList>
            <person name="Lofgren L.A."/>
            <person name="Nguyen N.H."/>
            <person name="Vilgalys R."/>
            <person name="Ruytinx J."/>
            <person name="Liao H.L."/>
            <person name="Branco S."/>
            <person name="Kuo A."/>
            <person name="LaButti K."/>
            <person name="Lipzen A."/>
            <person name="Andreopoulos W."/>
            <person name="Pangilinan J."/>
            <person name="Riley R."/>
            <person name="Hundley H."/>
            <person name="Na H."/>
            <person name="Barry K."/>
            <person name="Grigoriev I.V."/>
            <person name="Stajich J.E."/>
            <person name="Kennedy P.G."/>
        </authorList>
    </citation>
    <scope>NUCLEOTIDE SEQUENCE</scope>
    <source>
        <strain evidence="8">S12</strain>
    </source>
</reference>
<evidence type="ECO:0000256" key="6">
    <source>
        <dbReference type="SAM" id="MobiDB-lite"/>
    </source>
</evidence>
<evidence type="ECO:0000256" key="3">
    <source>
        <dbReference type="ARBA" id="ARBA00023235"/>
    </source>
</evidence>
<dbReference type="PROSITE" id="PS51192">
    <property type="entry name" value="HELICASE_ATP_BIND_1"/>
    <property type="match status" value="1"/>
</dbReference>
<dbReference type="Pfam" id="PF12013">
    <property type="entry name" value="OrsD"/>
    <property type="match status" value="1"/>
</dbReference>
<keyword evidence="2" id="KW-0238">DNA-binding</keyword>
<dbReference type="InterPro" id="IPR011545">
    <property type="entry name" value="DEAD/DEAH_box_helicase_dom"/>
</dbReference>
<evidence type="ECO:0000256" key="4">
    <source>
        <dbReference type="ARBA" id="ARBA00034617"/>
    </source>
</evidence>
<sequence>MVFRCSFCSASFDAKNAYNTHTRKCTPTITFKLSGEEITINRNARGVFLCYCSDPNCPRPTGYSTLDSLKAHQKKIPNCHWVPEKLRAANDASLAIMVSQEPELEDLNAAASLDSRPADAIMCSPTLKECDPILRMVAVPAANAGIDTLSTTEDGENIDARMRSPSPINSTMSMSITDARQNLLDSLSILPRPRSPDASVPPHQGPSFIRDSYLDTLNLAVNAEFKFLCCELCETAVLAKHAASHVKKHQGLKFDSTKFRKAISEAGVLPDLPIVSSVRSPVQGLSIQEAFACNHCSKVLLSAKKIGEHHAGQHKDAPAANAWRPCKAQRFQKGGGQTGHQLLWEVSGDSEAGATTTDQVILDILNKIGEELVVPTVPQDDRMVSPWLLTTRWHEHSCGHLTERLRDMVAIPKDDDDEDLLKLKEAVGVYFQDALDLLPTTDEITLQRLNSPDPIKLGISNTPFHKHQEKETMRRYILPIVALLAMLIRSDESSDYHIPMPPDLQRLVIALDSSVARNSPCQLCDISLIVHQILMYIWTTKWKRTAENLIPDPTERCLALLTLQKDGSFKEPKDVTGIIAKDEYCIRLAFLTEIRNRVALGEAEDESAAFDQLEPHLTEHNHYTFSRLRSLQHRASSLAYSAAGLPSIWWTDATTWRTMLYKGNRIDLDDVRKMLADTEAKLVDLWENSVLKGLHIRIDYRAIADDLTNKDVGYSFLSDPRNPCFARRDRLLDAFFHNKDIFGHFGVVREGKMIWNKGNLRRWLQDYADFHSLLLLRCEMLSGAPGRGTELTAMTYRNTSTRPTRNLVILGKHVAMLCLYSKTGALTGKDKLIPHSLDAVTGDILVQDLALARPFAEFAASVCFLDTTRVKELYRQQMFIKFDRLFNSSDLSSAMTRHSLPALNYGLTINSWRHIQTAWKRKFRCSAEDLLEEDTEDTVDALQAGHSRATENRLYGLSVETLAGPAEDVLPLFLNASTTWQIRCKTVPGGALLPYAEARSNHNHSPPALTQDASRSKGAPSNTSLAPNADDVAHRVIELLMPVLTSTIQATIFNAVASLPKVTPPPVSGGMHNSVPVHQHQFQDESEEDYASEAESCVDEVPNMEKNPREPESLTISSNVQPPPLRTPNIDIVDHALTAMRTILHDQSVAWASEQQRQAMAAVLAQQIDVIAVLRTGGGKSMLAVIPSILEKDRGATVLVLPLNSLMMDFQRRLKGMRVPFQIYGANQGGLNPRENLILVTADQARTKGWRESIAVLNQRKRIARLVIDEAHLPLIANDYREALRHIYELRSLAVQMVLLTATLPPASVSDLKSSFGLGEDALVVRQCTNREELTYFLEKVPPTDLISRAVAYLGTGRGLLGRTVIELWYLSLLLPLEREWRKKWTVPFIMGIGAA</sequence>
<dbReference type="Proteomes" id="UP000719766">
    <property type="component" value="Unassembled WGS sequence"/>
</dbReference>
<dbReference type="PANTHER" id="PTHR13710:SF105">
    <property type="entry name" value="ATP-DEPENDENT DNA HELICASE Q1"/>
    <property type="match status" value="1"/>
</dbReference>
<evidence type="ECO:0000259" key="7">
    <source>
        <dbReference type="PROSITE" id="PS51192"/>
    </source>
</evidence>
<organism evidence="8 9">
    <name type="scientific">Suillus plorans</name>
    <dbReference type="NCBI Taxonomy" id="116603"/>
    <lineage>
        <taxon>Eukaryota</taxon>
        <taxon>Fungi</taxon>
        <taxon>Dikarya</taxon>
        <taxon>Basidiomycota</taxon>
        <taxon>Agaricomycotina</taxon>
        <taxon>Agaricomycetes</taxon>
        <taxon>Agaricomycetidae</taxon>
        <taxon>Boletales</taxon>
        <taxon>Suillineae</taxon>
        <taxon>Suillaceae</taxon>
        <taxon>Suillus</taxon>
    </lineage>
</organism>
<dbReference type="OrthoDB" id="3202072at2759"/>
<feature type="domain" description="Helicase ATP-binding" evidence="7">
    <location>
        <begin position="1161"/>
        <end position="1322"/>
    </location>
</feature>
<comment type="similarity">
    <text evidence="1">Belongs to the helicase family. RecQ subfamily.</text>
</comment>
<dbReference type="InterPro" id="IPR014001">
    <property type="entry name" value="Helicase_ATP-bd"/>
</dbReference>
<proteinExistence type="inferred from homology"/>
<dbReference type="InterPro" id="IPR027417">
    <property type="entry name" value="P-loop_NTPase"/>
</dbReference>
<dbReference type="Gene3D" id="3.40.50.300">
    <property type="entry name" value="P-loop containing nucleotide triphosphate hydrolases"/>
    <property type="match status" value="1"/>
</dbReference>
<dbReference type="Pfam" id="PF00270">
    <property type="entry name" value="DEAD"/>
    <property type="match status" value="1"/>
</dbReference>
<dbReference type="EMBL" id="JABBWE010000031">
    <property type="protein sequence ID" value="KAG1793352.1"/>
    <property type="molecule type" value="Genomic_DNA"/>
</dbReference>
<evidence type="ECO:0000256" key="2">
    <source>
        <dbReference type="ARBA" id="ARBA00023125"/>
    </source>
</evidence>
<name>A0A9P7ANX4_9AGAM</name>
<comment type="caution">
    <text evidence="8">The sequence shown here is derived from an EMBL/GenBank/DDBJ whole genome shotgun (WGS) entry which is preliminary data.</text>
</comment>
<evidence type="ECO:0000256" key="5">
    <source>
        <dbReference type="ARBA" id="ARBA00034808"/>
    </source>
</evidence>
<accession>A0A9P7ANX4</accession>
<dbReference type="GeneID" id="64600445"/>
<dbReference type="EC" id="5.6.2.4" evidence="5"/>
<evidence type="ECO:0000256" key="1">
    <source>
        <dbReference type="ARBA" id="ARBA00005446"/>
    </source>
</evidence>
<dbReference type="GO" id="GO:0005694">
    <property type="term" value="C:chromosome"/>
    <property type="evidence" value="ECO:0007669"/>
    <property type="project" value="TreeGrafter"/>
</dbReference>
<evidence type="ECO:0000313" key="8">
    <source>
        <dbReference type="EMBL" id="KAG1793352.1"/>
    </source>
</evidence>
<dbReference type="GO" id="GO:0005737">
    <property type="term" value="C:cytoplasm"/>
    <property type="evidence" value="ECO:0007669"/>
    <property type="project" value="TreeGrafter"/>
</dbReference>
<dbReference type="SUPFAM" id="SSF52540">
    <property type="entry name" value="P-loop containing nucleoside triphosphate hydrolases"/>
    <property type="match status" value="1"/>
</dbReference>